<proteinExistence type="predicted"/>
<dbReference type="Proteomes" id="UP000000763">
    <property type="component" value="Chromosome 3"/>
</dbReference>
<feature type="compositionally biased region" description="Gly residues" evidence="1">
    <location>
        <begin position="8"/>
        <end position="22"/>
    </location>
</feature>
<protein>
    <submittedName>
        <fullName evidence="2">Uncharacterized protein</fullName>
    </submittedName>
</protein>
<dbReference type="EMBL" id="AC084296">
    <property type="protein sequence ID" value="AAT75268.1"/>
    <property type="molecule type" value="Genomic_DNA"/>
</dbReference>
<accession>Q6F398</accession>
<reference evidence="3" key="1">
    <citation type="journal article" date="2005" name="Nature">
        <title>The map-based sequence of the rice genome.</title>
        <authorList>
            <consortium name="International rice genome sequencing project (IRGSP)"/>
            <person name="Matsumoto T."/>
            <person name="Wu J."/>
            <person name="Kanamori H."/>
            <person name="Katayose Y."/>
            <person name="Fujisawa M."/>
            <person name="Namiki N."/>
            <person name="Mizuno H."/>
            <person name="Yamamoto K."/>
            <person name="Antonio B.A."/>
            <person name="Baba T."/>
            <person name="Sakata K."/>
            <person name="Nagamura Y."/>
            <person name="Aoki H."/>
            <person name="Arikawa K."/>
            <person name="Arita K."/>
            <person name="Bito T."/>
            <person name="Chiden Y."/>
            <person name="Fujitsuka N."/>
            <person name="Fukunaka R."/>
            <person name="Hamada M."/>
            <person name="Harada C."/>
            <person name="Hayashi A."/>
            <person name="Hijishita S."/>
            <person name="Honda M."/>
            <person name="Hosokawa S."/>
            <person name="Ichikawa Y."/>
            <person name="Idonuma A."/>
            <person name="Iijima M."/>
            <person name="Ikeda M."/>
            <person name="Ikeno M."/>
            <person name="Ito K."/>
            <person name="Ito S."/>
            <person name="Ito T."/>
            <person name="Ito Y."/>
            <person name="Ito Y."/>
            <person name="Iwabuchi A."/>
            <person name="Kamiya K."/>
            <person name="Karasawa W."/>
            <person name="Kurita K."/>
            <person name="Katagiri S."/>
            <person name="Kikuta A."/>
            <person name="Kobayashi H."/>
            <person name="Kobayashi N."/>
            <person name="Machita K."/>
            <person name="Maehara T."/>
            <person name="Masukawa M."/>
            <person name="Mizubayashi T."/>
            <person name="Mukai Y."/>
            <person name="Nagasaki H."/>
            <person name="Nagata Y."/>
            <person name="Naito S."/>
            <person name="Nakashima M."/>
            <person name="Nakama Y."/>
            <person name="Nakamichi Y."/>
            <person name="Nakamura M."/>
            <person name="Meguro A."/>
            <person name="Negishi M."/>
            <person name="Ohta I."/>
            <person name="Ohta T."/>
            <person name="Okamoto M."/>
            <person name="Ono N."/>
            <person name="Saji S."/>
            <person name="Sakaguchi M."/>
            <person name="Sakai K."/>
            <person name="Shibata M."/>
            <person name="Shimokawa T."/>
            <person name="Song J."/>
            <person name="Takazaki Y."/>
            <person name="Terasawa K."/>
            <person name="Tsugane M."/>
            <person name="Tsuji K."/>
            <person name="Ueda S."/>
            <person name="Waki K."/>
            <person name="Yamagata H."/>
            <person name="Yamamoto M."/>
            <person name="Yamamoto S."/>
            <person name="Yamane H."/>
            <person name="Yoshiki S."/>
            <person name="Yoshihara R."/>
            <person name="Yukawa K."/>
            <person name="Zhong H."/>
            <person name="Yano M."/>
            <person name="Yuan Q."/>
            <person name="Ouyang S."/>
            <person name="Liu J."/>
            <person name="Jones K.M."/>
            <person name="Gansberger K."/>
            <person name="Moffat K."/>
            <person name="Hill J."/>
            <person name="Bera J."/>
            <person name="Fadrosh D."/>
            <person name="Jin S."/>
            <person name="Johri S."/>
            <person name="Kim M."/>
            <person name="Overton L."/>
            <person name="Reardon M."/>
            <person name="Tsitrin T."/>
            <person name="Vuong H."/>
            <person name="Weaver B."/>
            <person name="Ciecko A."/>
            <person name="Tallon L."/>
            <person name="Jackson J."/>
            <person name="Pai G."/>
            <person name="Aken S.V."/>
            <person name="Utterback T."/>
            <person name="Reidmuller S."/>
            <person name="Feldblyum T."/>
            <person name="Hsiao J."/>
            <person name="Zismann V."/>
            <person name="Iobst S."/>
            <person name="de Vazeille A.R."/>
            <person name="Buell C.R."/>
            <person name="Ying K."/>
            <person name="Li Y."/>
            <person name="Lu T."/>
            <person name="Huang Y."/>
            <person name="Zhao Q."/>
            <person name="Feng Q."/>
            <person name="Zhang L."/>
            <person name="Zhu J."/>
            <person name="Weng Q."/>
            <person name="Mu J."/>
            <person name="Lu Y."/>
            <person name="Fan D."/>
            <person name="Liu Y."/>
            <person name="Guan J."/>
            <person name="Zhang Y."/>
            <person name="Yu S."/>
            <person name="Liu X."/>
            <person name="Zhang Y."/>
            <person name="Hong G."/>
            <person name="Han B."/>
            <person name="Choisne N."/>
            <person name="Demange N."/>
            <person name="Orjeda G."/>
            <person name="Samain S."/>
            <person name="Cattolico L."/>
            <person name="Pelletier E."/>
            <person name="Couloux A."/>
            <person name="Segurens B."/>
            <person name="Wincker P."/>
            <person name="D'Hont A."/>
            <person name="Scarpelli C."/>
            <person name="Weissenbach J."/>
            <person name="Salanoubat M."/>
            <person name="Quetier F."/>
            <person name="Yu Y."/>
            <person name="Kim H.R."/>
            <person name="Rambo T."/>
            <person name="Currie J."/>
            <person name="Collura K."/>
            <person name="Luo M."/>
            <person name="Yang T."/>
            <person name="Ammiraju J.S.S."/>
            <person name="Engler F."/>
            <person name="Soderlund C."/>
            <person name="Wing R.A."/>
            <person name="Palmer L.E."/>
            <person name="de la Bastide M."/>
            <person name="Spiegel L."/>
            <person name="Nascimento L."/>
            <person name="Zutavern T."/>
            <person name="O'Shaughnessy A."/>
            <person name="Dike S."/>
            <person name="Dedhia N."/>
            <person name="Preston R."/>
            <person name="Balija V."/>
            <person name="McCombie W.R."/>
            <person name="Chow T."/>
            <person name="Chen H."/>
            <person name="Chung M."/>
            <person name="Chen C."/>
            <person name="Shaw J."/>
            <person name="Wu H."/>
            <person name="Hsiao K."/>
            <person name="Chao Y."/>
            <person name="Chu M."/>
            <person name="Cheng C."/>
            <person name="Hour A."/>
            <person name="Lee P."/>
            <person name="Lin S."/>
            <person name="Lin Y."/>
            <person name="Liou J."/>
            <person name="Liu S."/>
            <person name="Hsing Y."/>
            <person name="Raghuvanshi S."/>
            <person name="Mohanty A."/>
            <person name="Bharti A.K."/>
            <person name="Gaur A."/>
            <person name="Gupta V."/>
            <person name="Kumar D."/>
            <person name="Ravi V."/>
            <person name="Vij S."/>
            <person name="Kapur A."/>
            <person name="Khurana P."/>
            <person name="Khurana P."/>
            <person name="Khurana J.P."/>
            <person name="Tyagi A.K."/>
            <person name="Gaikwad K."/>
            <person name="Singh A."/>
            <person name="Dalal V."/>
            <person name="Srivastava S."/>
            <person name="Dixit A."/>
            <person name="Pal A.K."/>
            <person name="Ghazi I.A."/>
            <person name="Yadav M."/>
            <person name="Pandit A."/>
            <person name="Bhargava A."/>
            <person name="Sureshbabu K."/>
            <person name="Batra K."/>
            <person name="Sharma T.R."/>
            <person name="Mohapatra T."/>
            <person name="Singh N.K."/>
            <person name="Messing J."/>
            <person name="Nelson A.B."/>
            <person name="Fuks G."/>
            <person name="Kavchok S."/>
            <person name="Keizer G."/>
            <person name="Linton E."/>
            <person name="Llaca V."/>
            <person name="Song R."/>
            <person name="Tanyolac B."/>
            <person name="Young S."/>
            <person name="Ho-Il K."/>
            <person name="Hahn J.H."/>
            <person name="Sangsakoo G."/>
            <person name="Vanavichit A."/>
            <person name="de Mattos Luiz.A.T."/>
            <person name="Zimmer P.D."/>
            <person name="Malone G."/>
            <person name="Dellagostin O."/>
            <person name="de Oliveira A.C."/>
            <person name="Bevan M."/>
            <person name="Bancroft I."/>
            <person name="Minx P."/>
            <person name="Cordum H."/>
            <person name="Wilson R."/>
            <person name="Cheng Z."/>
            <person name="Jin W."/>
            <person name="Jiang J."/>
            <person name="Leong S.A."/>
            <person name="Iwama H."/>
            <person name="Gojobori T."/>
            <person name="Itoh T."/>
            <person name="Niimura Y."/>
            <person name="Fujii Y."/>
            <person name="Habara T."/>
            <person name="Sakai H."/>
            <person name="Sato Y."/>
            <person name="Wilson G."/>
            <person name="Kumar K."/>
            <person name="McCouch S."/>
            <person name="Juretic N."/>
            <person name="Hoen D."/>
            <person name="Wright S."/>
            <person name="Bruskiewich R."/>
            <person name="Bureau T."/>
            <person name="Miyao A."/>
            <person name="Hirochika H."/>
            <person name="Nishikawa T."/>
            <person name="Kadowaki K."/>
            <person name="Sugiura M."/>
            <person name="Burr B."/>
            <person name="Sasaki T."/>
        </authorList>
    </citation>
    <scope>NUCLEOTIDE SEQUENCE [LARGE SCALE GENOMIC DNA]</scope>
    <source>
        <strain evidence="3">cv. Nipponbare</strain>
    </source>
</reference>
<evidence type="ECO:0000256" key="1">
    <source>
        <dbReference type="SAM" id="MobiDB-lite"/>
    </source>
</evidence>
<reference evidence="3" key="2">
    <citation type="journal article" date="2008" name="Nucleic Acids Res.">
        <title>The rice annotation project database (RAP-DB): 2008 update.</title>
        <authorList>
            <consortium name="The rice annotation project (RAP)"/>
        </authorList>
    </citation>
    <scope>GENOME REANNOTATION</scope>
    <source>
        <strain evidence="3">cv. Nipponbare</strain>
    </source>
</reference>
<feature type="region of interest" description="Disordered" evidence="1">
    <location>
        <begin position="1"/>
        <end position="58"/>
    </location>
</feature>
<evidence type="ECO:0000313" key="2">
    <source>
        <dbReference type="EMBL" id="AAT75268.1"/>
    </source>
</evidence>
<organism evidence="2 3">
    <name type="scientific">Oryza sativa subsp. japonica</name>
    <name type="common">Rice</name>
    <dbReference type="NCBI Taxonomy" id="39947"/>
    <lineage>
        <taxon>Eukaryota</taxon>
        <taxon>Viridiplantae</taxon>
        <taxon>Streptophyta</taxon>
        <taxon>Embryophyta</taxon>
        <taxon>Tracheophyta</taxon>
        <taxon>Spermatophyta</taxon>
        <taxon>Magnoliopsida</taxon>
        <taxon>Liliopsida</taxon>
        <taxon>Poales</taxon>
        <taxon>Poaceae</taxon>
        <taxon>BOP clade</taxon>
        <taxon>Oryzoideae</taxon>
        <taxon>Oryzeae</taxon>
        <taxon>Oryzinae</taxon>
        <taxon>Oryza</taxon>
        <taxon>Oryza sativa</taxon>
    </lineage>
</organism>
<dbReference type="AlphaFoldDB" id="Q6F398"/>
<feature type="compositionally biased region" description="Acidic residues" evidence="1">
    <location>
        <begin position="42"/>
        <end position="53"/>
    </location>
</feature>
<evidence type="ECO:0000313" key="3">
    <source>
        <dbReference type="Proteomes" id="UP000000763"/>
    </source>
</evidence>
<name>Q6F398_ORYSJ</name>
<sequence>MPLPYADDGGGGCGCGGGGIGDGRWRGGARRGRRALGWLGGSEEDREESEEGPSWDQMRWAPWNGPSITDVWAILPCGATCQWVMRDSGEATARDADRVSARQIGRSGSPGLLVQARIWNAFVYYFGLWPIYIGLP</sequence>
<gene>
    <name evidence="2" type="primary">OSJNBb0024J04.27</name>
</gene>